<keyword evidence="9" id="KW-1185">Reference proteome</keyword>
<keyword evidence="5 7" id="KW-0472">Membrane</keyword>
<feature type="transmembrane region" description="Helical" evidence="7">
    <location>
        <begin position="271"/>
        <end position="292"/>
    </location>
</feature>
<evidence type="ECO:0000256" key="7">
    <source>
        <dbReference type="SAM" id="Phobius"/>
    </source>
</evidence>
<dbReference type="Proteomes" id="UP000000768">
    <property type="component" value="Chromosome 5"/>
</dbReference>
<accession>A0A1Z5RG21</accession>
<proteinExistence type="inferred from homology"/>
<reference evidence="9" key="2">
    <citation type="journal article" date="2018" name="Plant J.">
        <title>The Sorghum bicolor reference genome: improved assembly, gene annotations, a transcriptome atlas, and signatures of genome organization.</title>
        <authorList>
            <person name="McCormick R.F."/>
            <person name="Truong S.K."/>
            <person name="Sreedasyam A."/>
            <person name="Jenkins J."/>
            <person name="Shu S."/>
            <person name="Sims D."/>
            <person name="Kennedy M."/>
            <person name="Amirebrahimi M."/>
            <person name="Weers B.D."/>
            <person name="McKinley B."/>
            <person name="Mattison A."/>
            <person name="Morishige D.T."/>
            <person name="Grimwood J."/>
            <person name="Schmutz J."/>
            <person name="Mullet J.E."/>
        </authorList>
    </citation>
    <scope>NUCLEOTIDE SEQUENCE [LARGE SCALE GENOMIC DNA]</scope>
    <source>
        <strain evidence="9">cv. BTx623</strain>
    </source>
</reference>
<feature type="compositionally biased region" description="Low complexity" evidence="6">
    <location>
        <begin position="430"/>
        <end position="449"/>
    </location>
</feature>
<dbReference type="InParanoid" id="A0A1Z5RG21"/>
<evidence type="ECO:0000256" key="2">
    <source>
        <dbReference type="ARBA" id="ARBA00006665"/>
    </source>
</evidence>
<feature type="transmembrane region" description="Helical" evidence="7">
    <location>
        <begin position="17"/>
        <end position="34"/>
    </location>
</feature>
<keyword evidence="4 7" id="KW-1133">Transmembrane helix</keyword>
<feature type="transmembrane region" description="Helical" evidence="7">
    <location>
        <begin position="55"/>
        <end position="76"/>
    </location>
</feature>
<dbReference type="PANTHER" id="PTHR10383:SF44">
    <property type="entry name" value="SERINC-DOMAIN CONTAINING SERINE AND SPHINGOLIPID BIOSYNTHESIS PROTEIN"/>
    <property type="match status" value="1"/>
</dbReference>
<dbReference type="PANTHER" id="PTHR10383">
    <property type="entry name" value="SERINE INCORPORATOR"/>
    <property type="match status" value="1"/>
</dbReference>
<evidence type="ECO:0008006" key="10">
    <source>
        <dbReference type="Google" id="ProtNLM"/>
    </source>
</evidence>
<evidence type="ECO:0000256" key="4">
    <source>
        <dbReference type="ARBA" id="ARBA00022989"/>
    </source>
</evidence>
<evidence type="ECO:0000256" key="1">
    <source>
        <dbReference type="ARBA" id="ARBA00004141"/>
    </source>
</evidence>
<organism evidence="8 9">
    <name type="scientific">Sorghum bicolor</name>
    <name type="common">Sorghum</name>
    <name type="synonym">Sorghum vulgare</name>
    <dbReference type="NCBI Taxonomy" id="4558"/>
    <lineage>
        <taxon>Eukaryota</taxon>
        <taxon>Viridiplantae</taxon>
        <taxon>Streptophyta</taxon>
        <taxon>Embryophyta</taxon>
        <taxon>Tracheophyta</taxon>
        <taxon>Spermatophyta</taxon>
        <taxon>Magnoliopsida</taxon>
        <taxon>Liliopsida</taxon>
        <taxon>Poales</taxon>
        <taxon>Poaceae</taxon>
        <taxon>PACMAD clade</taxon>
        <taxon>Panicoideae</taxon>
        <taxon>Andropogonodae</taxon>
        <taxon>Andropogoneae</taxon>
        <taxon>Sorghinae</taxon>
        <taxon>Sorghum</taxon>
    </lineage>
</organism>
<dbReference type="InterPro" id="IPR005016">
    <property type="entry name" value="TDE1/TMS"/>
</dbReference>
<comment type="subcellular location">
    <subcellularLocation>
        <location evidence="1">Membrane</location>
        <topology evidence="1">Multi-pass membrane protein</topology>
    </subcellularLocation>
</comment>
<name>A0A1Z5RG21_SORBI</name>
<evidence type="ECO:0000256" key="6">
    <source>
        <dbReference type="SAM" id="MobiDB-lite"/>
    </source>
</evidence>
<evidence type="ECO:0000313" key="9">
    <source>
        <dbReference type="Proteomes" id="UP000000768"/>
    </source>
</evidence>
<dbReference type="GO" id="GO:0016020">
    <property type="term" value="C:membrane"/>
    <property type="evidence" value="ECO:0000318"/>
    <property type="project" value="GO_Central"/>
</dbReference>
<feature type="transmembrane region" description="Helical" evidence="7">
    <location>
        <begin position="207"/>
        <end position="225"/>
    </location>
</feature>
<evidence type="ECO:0000256" key="5">
    <source>
        <dbReference type="ARBA" id="ARBA00023136"/>
    </source>
</evidence>
<comment type="similarity">
    <text evidence="2">Belongs to the TDE1 family.</text>
</comment>
<feature type="transmembrane region" description="Helical" evidence="7">
    <location>
        <begin position="110"/>
        <end position="127"/>
    </location>
</feature>
<feature type="transmembrane region" description="Helical" evidence="7">
    <location>
        <begin position="313"/>
        <end position="336"/>
    </location>
</feature>
<gene>
    <name evidence="8" type="ORF">SORBI_3005G006000</name>
</gene>
<sequence length="466" mass="52548">MGCYSSYQHMGPMHARYVYGVLFLIANFTAWGLRENPILFFDIQRRSGCHGNRDCFAAEAVLMISFTLFVSFQFYFHPMKHFLFFSAMFLSTAYTRSVHDLRSAWHSKRWELKILLLAFCFGASIFAPTSMTQLYGKVAPFGAGLFLIIQLMSVIRYITRLNSRWCGQANFDNHRCKVITISILAYVCSNVGIIVMAFWYMSSYLDVWLIVSTLALVYIMPLISSWTKVKGFFMEALIMGVYVVFLCWTAMKSKPETNRDNKENTGSSVNWITIVSFIGELASVTVAAFSTGSDYKCIQFMNVVESENGIPPYGYGFFHFVFATGSMYFGMLFLGWDTHHVSGRAFGTSWLQQLLGKIFGTGGQQLADESHSTMVARAGTHNNRPPQESHVPKHEGIEMSNISPSQEFHSTRREKTETDNNAPPQRPHATEAVGSSSSSTTGALLSTSEPQAPVLGRQWGEIREEW</sequence>
<protein>
    <recommendedName>
        <fullName evidence="10">Serine incorporator</fullName>
    </recommendedName>
</protein>
<feature type="transmembrane region" description="Helical" evidence="7">
    <location>
        <begin position="139"/>
        <end position="158"/>
    </location>
</feature>
<dbReference type="EMBL" id="CM000764">
    <property type="protein sequence ID" value="OQU82694.1"/>
    <property type="molecule type" value="Genomic_DNA"/>
</dbReference>
<dbReference type="AlphaFoldDB" id="A0A1Z5RG21"/>
<evidence type="ECO:0000256" key="3">
    <source>
        <dbReference type="ARBA" id="ARBA00022692"/>
    </source>
</evidence>
<feature type="transmembrane region" description="Helical" evidence="7">
    <location>
        <begin position="82"/>
        <end position="98"/>
    </location>
</feature>
<keyword evidence="3 7" id="KW-0812">Transmembrane</keyword>
<dbReference type="eggNOG" id="KOG2592">
    <property type="taxonomic scope" value="Eukaryota"/>
</dbReference>
<dbReference type="Gramene" id="OQU82694">
    <property type="protein sequence ID" value="OQU82694"/>
    <property type="gene ID" value="SORBI_3005G006000"/>
</dbReference>
<reference evidence="8 9" key="1">
    <citation type="journal article" date="2009" name="Nature">
        <title>The Sorghum bicolor genome and the diversification of grasses.</title>
        <authorList>
            <person name="Paterson A.H."/>
            <person name="Bowers J.E."/>
            <person name="Bruggmann R."/>
            <person name="Dubchak I."/>
            <person name="Grimwood J."/>
            <person name="Gundlach H."/>
            <person name="Haberer G."/>
            <person name="Hellsten U."/>
            <person name="Mitros T."/>
            <person name="Poliakov A."/>
            <person name="Schmutz J."/>
            <person name="Spannagl M."/>
            <person name="Tang H."/>
            <person name="Wang X."/>
            <person name="Wicker T."/>
            <person name="Bharti A.K."/>
            <person name="Chapman J."/>
            <person name="Feltus F.A."/>
            <person name="Gowik U."/>
            <person name="Grigoriev I.V."/>
            <person name="Lyons E."/>
            <person name="Maher C.A."/>
            <person name="Martis M."/>
            <person name="Narechania A."/>
            <person name="Otillar R.P."/>
            <person name="Penning B.W."/>
            <person name="Salamov A.A."/>
            <person name="Wang Y."/>
            <person name="Zhang L."/>
            <person name="Carpita N.C."/>
            <person name="Freeling M."/>
            <person name="Gingle A.R."/>
            <person name="Hash C.T."/>
            <person name="Keller B."/>
            <person name="Klein P."/>
            <person name="Kresovich S."/>
            <person name="McCann M.C."/>
            <person name="Ming R."/>
            <person name="Peterson D.G."/>
            <person name="Mehboob-ur-Rahman"/>
            <person name="Ware D."/>
            <person name="Westhoff P."/>
            <person name="Mayer K.F."/>
            <person name="Messing J."/>
            <person name="Rokhsar D.S."/>
        </authorList>
    </citation>
    <scope>NUCLEOTIDE SEQUENCE [LARGE SCALE GENOMIC DNA]</scope>
    <source>
        <strain evidence="9">cv. BTx623</strain>
    </source>
</reference>
<feature type="transmembrane region" description="Helical" evidence="7">
    <location>
        <begin position="178"/>
        <end position="201"/>
    </location>
</feature>
<evidence type="ECO:0000313" key="8">
    <source>
        <dbReference type="EMBL" id="OQU82694.1"/>
    </source>
</evidence>
<feature type="region of interest" description="Disordered" evidence="6">
    <location>
        <begin position="378"/>
        <end position="466"/>
    </location>
</feature>
<dbReference type="Pfam" id="PF03348">
    <property type="entry name" value="Serinc"/>
    <property type="match status" value="1"/>
</dbReference>
<feature type="transmembrane region" description="Helical" evidence="7">
    <location>
        <begin position="232"/>
        <end position="251"/>
    </location>
</feature>
<feature type="compositionally biased region" description="Basic and acidic residues" evidence="6">
    <location>
        <begin position="409"/>
        <end position="418"/>
    </location>
</feature>
<dbReference type="OMA" id="VYIMPLI"/>